<dbReference type="InterPro" id="IPR050465">
    <property type="entry name" value="UPF0194_transport"/>
</dbReference>
<dbReference type="Proteomes" id="UP000824176">
    <property type="component" value="Unassembled WGS sequence"/>
</dbReference>
<evidence type="ECO:0000313" key="5">
    <source>
        <dbReference type="Proteomes" id="UP000824176"/>
    </source>
</evidence>
<dbReference type="SUPFAM" id="SSF111369">
    <property type="entry name" value="HlyD-like secretion proteins"/>
    <property type="match status" value="1"/>
</dbReference>
<dbReference type="PANTHER" id="PTHR32347:SF23">
    <property type="entry name" value="BLL5650 PROTEIN"/>
    <property type="match status" value="1"/>
</dbReference>
<reference evidence="4" key="2">
    <citation type="submission" date="2021-04" db="EMBL/GenBank/DDBJ databases">
        <authorList>
            <person name="Gilroy R."/>
        </authorList>
    </citation>
    <scope>NUCLEOTIDE SEQUENCE</scope>
    <source>
        <strain evidence="4">ChiW4-1371</strain>
    </source>
</reference>
<dbReference type="GO" id="GO:0030313">
    <property type="term" value="C:cell envelope"/>
    <property type="evidence" value="ECO:0007669"/>
    <property type="project" value="UniProtKB-SubCell"/>
</dbReference>
<proteinExistence type="predicted"/>
<dbReference type="AlphaFoldDB" id="A0A9D2GTY9"/>
<organism evidence="4 5">
    <name type="scientific">Candidatus Mucispirillum faecigallinarum</name>
    <dbReference type="NCBI Taxonomy" id="2838699"/>
    <lineage>
        <taxon>Bacteria</taxon>
        <taxon>Pseudomonadati</taxon>
        <taxon>Deferribacterota</taxon>
        <taxon>Deferribacteres</taxon>
        <taxon>Deferribacterales</taxon>
        <taxon>Mucispirillaceae</taxon>
        <taxon>Mucispirillum</taxon>
    </lineage>
</organism>
<sequence length="301" mass="33509">MKKVFLLICIIIIAGCNKNNTLSHASGVFETEDVIVSALAMGEIVKFNIEEGAVLQKDMIVGNIDDTQLKLKKLQLQNAIYSAESRLINIDTQLAPIDEEIAKYKKEVARFTNLVKSNAANQKQLDDVKAAYNAALKKRTASLDTMQQNNKVIENEVNGLKIQIAQIDDNIEKSYIKAPIGGVVLTKYANAYEFAQIGKPLFKMADVSTLILRAYVTADILTQVKLNDTATIMADFGKENMKKYTGSIIWISDKAEFTPKTIPTRDERSNLVYAVKIQVQNDGYLRKGMYGEVLFNNIAAE</sequence>
<dbReference type="EMBL" id="DXAQ01000063">
    <property type="protein sequence ID" value="HIZ89109.1"/>
    <property type="molecule type" value="Genomic_DNA"/>
</dbReference>
<keyword evidence="2 3" id="KW-0175">Coiled coil</keyword>
<evidence type="ECO:0000256" key="1">
    <source>
        <dbReference type="ARBA" id="ARBA00004196"/>
    </source>
</evidence>
<dbReference type="Gene3D" id="2.40.30.170">
    <property type="match status" value="1"/>
</dbReference>
<dbReference type="Gene3D" id="2.40.50.100">
    <property type="match status" value="1"/>
</dbReference>
<reference evidence="4" key="1">
    <citation type="journal article" date="2021" name="PeerJ">
        <title>Extensive microbial diversity within the chicken gut microbiome revealed by metagenomics and culture.</title>
        <authorList>
            <person name="Gilroy R."/>
            <person name="Ravi A."/>
            <person name="Getino M."/>
            <person name="Pursley I."/>
            <person name="Horton D.L."/>
            <person name="Alikhan N.F."/>
            <person name="Baker D."/>
            <person name="Gharbi K."/>
            <person name="Hall N."/>
            <person name="Watson M."/>
            <person name="Adriaenssens E.M."/>
            <person name="Foster-Nyarko E."/>
            <person name="Jarju S."/>
            <person name="Secka A."/>
            <person name="Antonio M."/>
            <person name="Oren A."/>
            <person name="Chaudhuri R.R."/>
            <person name="La Ragione R."/>
            <person name="Hildebrand F."/>
            <person name="Pallen M.J."/>
        </authorList>
    </citation>
    <scope>NUCLEOTIDE SEQUENCE</scope>
    <source>
        <strain evidence="4">ChiW4-1371</strain>
    </source>
</reference>
<accession>A0A9D2GTY9</accession>
<feature type="coiled-coil region" evidence="3">
    <location>
        <begin position="143"/>
        <end position="170"/>
    </location>
</feature>
<comment type="caution">
    <text evidence="4">The sequence shown here is derived from an EMBL/GenBank/DDBJ whole genome shotgun (WGS) entry which is preliminary data.</text>
</comment>
<evidence type="ECO:0000256" key="2">
    <source>
        <dbReference type="ARBA" id="ARBA00023054"/>
    </source>
</evidence>
<name>A0A9D2GTY9_9BACT</name>
<dbReference type="Gene3D" id="1.10.287.470">
    <property type="entry name" value="Helix hairpin bin"/>
    <property type="match status" value="1"/>
</dbReference>
<protein>
    <submittedName>
        <fullName evidence="4">HlyD family efflux transporter periplasmic adaptor subunit</fullName>
    </submittedName>
</protein>
<evidence type="ECO:0000256" key="3">
    <source>
        <dbReference type="SAM" id="Coils"/>
    </source>
</evidence>
<evidence type="ECO:0000313" key="4">
    <source>
        <dbReference type="EMBL" id="HIZ89109.1"/>
    </source>
</evidence>
<comment type="subcellular location">
    <subcellularLocation>
        <location evidence="1">Cell envelope</location>
    </subcellularLocation>
</comment>
<gene>
    <name evidence="4" type="ORF">H9804_04125</name>
</gene>
<dbReference type="PROSITE" id="PS51257">
    <property type="entry name" value="PROKAR_LIPOPROTEIN"/>
    <property type="match status" value="1"/>
</dbReference>
<dbReference type="PANTHER" id="PTHR32347">
    <property type="entry name" value="EFFLUX SYSTEM COMPONENT YKNX-RELATED"/>
    <property type="match status" value="1"/>
</dbReference>